<dbReference type="AlphaFoldDB" id="A0AA35KFP3"/>
<organism evidence="2 3">
    <name type="scientific">Podarcis lilfordi</name>
    <name type="common">Lilford's wall lizard</name>
    <dbReference type="NCBI Taxonomy" id="74358"/>
    <lineage>
        <taxon>Eukaryota</taxon>
        <taxon>Metazoa</taxon>
        <taxon>Chordata</taxon>
        <taxon>Craniata</taxon>
        <taxon>Vertebrata</taxon>
        <taxon>Euteleostomi</taxon>
        <taxon>Lepidosauria</taxon>
        <taxon>Squamata</taxon>
        <taxon>Bifurcata</taxon>
        <taxon>Unidentata</taxon>
        <taxon>Episquamata</taxon>
        <taxon>Laterata</taxon>
        <taxon>Lacertibaenia</taxon>
        <taxon>Lacertidae</taxon>
        <taxon>Podarcis</taxon>
    </lineage>
</organism>
<name>A0AA35KFP3_9SAUR</name>
<accession>A0AA35KFP3</accession>
<proteinExistence type="predicted"/>
<protein>
    <submittedName>
        <fullName evidence="2">Uncharacterized protein</fullName>
    </submittedName>
</protein>
<evidence type="ECO:0000313" key="3">
    <source>
        <dbReference type="Proteomes" id="UP001178461"/>
    </source>
</evidence>
<evidence type="ECO:0000256" key="1">
    <source>
        <dbReference type="SAM" id="MobiDB-lite"/>
    </source>
</evidence>
<feature type="region of interest" description="Disordered" evidence="1">
    <location>
        <begin position="79"/>
        <end position="155"/>
    </location>
</feature>
<keyword evidence="3" id="KW-1185">Reference proteome</keyword>
<dbReference type="EMBL" id="OX395131">
    <property type="protein sequence ID" value="CAI5776701.1"/>
    <property type="molecule type" value="Genomic_DNA"/>
</dbReference>
<reference evidence="2" key="1">
    <citation type="submission" date="2022-12" db="EMBL/GenBank/DDBJ databases">
        <authorList>
            <person name="Alioto T."/>
            <person name="Alioto T."/>
            <person name="Gomez Garrido J."/>
        </authorList>
    </citation>
    <scope>NUCLEOTIDE SEQUENCE</scope>
</reference>
<evidence type="ECO:0000313" key="2">
    <source>
        <dbReference type="EMBL" id="CAI5776701.1"/>
    </source>
</evidence>
<gene>
    <name evidence="2" type="ORF">PODLI_1B013436</name>
</gene>
<dbReference type="Proteomes" id="UP001178461">
    <property type="component" value="Chromosome 6"/>
</dbReference>
<sequence>MSSGRARFYSAAEVVSFAACSRGTTGGGLLQARQSARPQSEVLLLFPQKKRRRFASLTPPPAISLSAFFPFSPVLAKAPGQGKKAGSLARGLSLTWPTRGAGQGRKERPSRLRRGGVGAESQPASHRVTHAEHTPANPRRLTPDFPEGGAGTIRE</sequence>